<organism evidence="5 6">
    <name type="scientific">Chitinivibrio alkaliphilus ACht1</name>
    <dbReference type="NCBI Taxonomy" id="1313304"/>
    <lineage>
        <taxon>Bacteria</taxon>
        <taxon>Pseudomonadati</taxon>
        <taxon>Fibrobacterota</taxon>
        <taxon>Chitinivibrionia</taxon>
        <taxon>Chitinivibrionales</taxon>
        <taxon>Chitinivibrionaceae</taxon>
        <taxon>Chitinivibrio</taxon>
    </lineage>
</organism>
<dbReference type="InterPro" id="IPR015424">
    <property type="entry name" value="PyrdxlP-dep_Trfase"/>
</dbReference>
<comment type="similarity">
    <text evidence="4">Belongs to the trans-sulfuration enzymes family.</text>
</comment>
<name>U7D8V8_9BACT</name>
<protein>
    <submittedName>
        <fullName evidence="5">Cystathionine gamma-synthase</fullName>
    </submittedName>
</protein>
<dbReference type="PROSITE" id="PS00868">
    <property type="entry name" value="CYS_MET_METAB_PP"/>
    <property type="match status" value="1"/>
</dbReference>
<dbReference type="FunFam" id="3.40.640.10:FF:000046">
    <property type="entry name" value="Cystathionine gamma-lyase"/>
    <property type="match status" value="1"/>
</dbReference>
<evidence type="ECO:0000256" key="1">
    <source>
        <dbReference type="ARBA" id="ARBA00001933"/>
    </source>
</evidence>
<gene>
    <name evidence="5" type="ORF">CALK_1002</name>
</gene>
<keyword evidence="6" id="KW-1185">Reference proteome</keyword>
<comment type="cofactor">
    <cofactor evidence="1 4">
        <name>pyridoxal 5'-phosphate</name>
        <dbReference type="ChEBI" id="CHEBI:597326"/>
    </cofactor>
</comment>
<reference evidence="5 6" key="1">
    <citation type="journal article" date="2013" name="Environ. Microbiol.">
        <title>Genome analysis of Chitinivibrio alkaliphilus gen. nov., sp. nov., a novel extremely haloalkaliphilic anaerobic chitinolytic bacterium from the candidate phylum Termite Group 3.</title>
        <authorList>
            <person name="Sorokin D.Y."/>
            <person name="Gumerov V.M."/>
            <person name="Rakitin A.L."/>
            <person name="Beletsky A.V."/>
            <person name="Damste J.S."/>
            <person name="Muyzer G."/>
            <person name="Mardanov A.V."/>
            <person name="Ravin N.V."/>
        </authorList>
    </citation>
    <scope>NUCLEOTIDE SEQUENCE [LARGE SCALE GENOMIC DNA]</scope>
    <source>
        <strain evidence="5 6">ACht1</strain>
    </source>
</reference>
<accession>U7D8V8</accession>
<dbReference type="InterPro" id="IPR000277">
    <property type="entry name" value="Cys/Met-Metab_PyrdxlP-dep_enz"/>
</dbReference>
<dbReference type="GO" id="GO:0003962">
    <property type="term" value="F:cystathionine gamma-synthase activity"/>
    <property type="evidence" value="ECO:0007669"/>
    <property type="project" value="TreeGrafter"/>
</dbReference>
<dbReference type="STRING" id="1313304.CALK_1002"/>
<dbReference type="SUPFAM" id="SSF53383">
    <property type="entry name" value="PLP-dependent transferases"/>
    <property type="match status" value="1"/>
</dbReference>
<dbReference type="AlphaFoldDB" id="U7D8V8"/>
<dbReference type="eggNOG" id="COG0626">
    <property type="taxonomic scope" value="Bacteria"/>
</dbReference>
<dbReference type="RefSeq" id="WP_022636496.1">
    <property type="nucleotide sequence ID" value="NZ_ASJR01000007.1"/>
</dbReference>
<dbReference type="PANTHER" id="PTHR11808:SF75">
    <property type="entry name" value="CYSTATHIONINE GAMMA-SYNTHASE"/>
    <property type="match status" value="1"/>
</dbReference>
<proteinExistence type="inferred from homology"/>
<evidence type="ECO:0000256" key="3">
    <source>
        <dbReference type="PIRSR" id="PIRSR001434-2"/>
    </source>
</evidence>
<dbReference type="GO" id="GO:0019343">
    <property type="term" value="P:cysteine biosynthetic process via cystathionine"/>
    <property type="evidence" value="ECO:0007669"/>
    <property type="project" value="TreeGrafter"/>
</dbReference>
<evidence type="ECO:0000313" key="5">
    <source>
        <dbReference type="EMBL" id="ERP32021.1"/>
    </source>
</evidence>
<dbReference type="Pfam" id="PF01053">
    <property type="entry name" value="Cys_Met_Meta_PP"/>
    <property type="match status" value="1"/>
</dbReference>
<dbReference type="InterPro" id="IPR054542">
    <property type="entry name" value="Cys_met_metab_PP"/>
</dbReference>
<dbReference type="GO" id="GO:0004123">
    <property type="term" value="F:cystathionine gamma-lyase activity"/>
    <property type="evidence" value="ECO:0007669"/>
    <property type="project" value="TreeGrafter"/>
</dbReference>
<dbReference type="GO" id="GO:0005737">
    <property type="term" value="C:cytoplasm"/>
    <property type="evidence" value="ECO:0007669"/>
    <property type="project" value="TreeGrafter"/>
</dbReference>
<dbReference type="GO" id="GO:0019346">
    <property type="term" value="P:transsulfuration"/>
    <property type="evidence" value="ECO:0007669"/>
    <property type="project" value="InterPro"/>
</dbReference>
<dbReference type="Gene3D" id="3.90.1150.10">
    <property type="entry name" value="Aspartate Aminotransferase, domain 1"/>
    <property type="match status" value="1"/>
</dbReference>
<comment type="caution">
    <text evidence="5">The sequence shown here is derived from an EMBL/GenBank/DDBJ whole genome shotgun (WGS) entry which is preliminary data.</text>
</comment>
<evidence type="ECO:0000313" key="6">
    <source>
        <dbReference type="Proteomes" id="UP000017148"/>
    </source>
</evidence>
<sequence>MDYQHCSVATLLSHAAEVGAINDPHGATHMPIYQTATFDLKKQGETPYDYTRSGNPTRHSLENLFTKVCEGRSAHCTHTGLGAVALLLETLVKTGDHIVVEQDCYGGTYRLLQSYRERLDITIHFVDCTDTTAVEQVLSQNDVRFILFETPTNPGLKIIDIAAIAKRAHAHNTLCVVDNSLATFISQKPLALGADISFFSTTKYVSGHGSVVGGVLVTGRDDLVDPFAYAANAYGRSQNPMDVYVTSLGLPTLPMRMKLHEENAHALATWLETLPEVVSVTYPGLPSHPQHELARTQMRYFSGVFTVDFDTPQTAQRVVEKTVLFGEKASFGTADSRIEIPGKISHASFSEAELAAIGITPATVRLSLGLESVDDLKKDIQEALYG</sequence>
<evidence type="ECO:0000256" key="2">
    <source>
        <dbReference type="ARBA" id="ARBA00022898"/>
    </source>
</evidence>
<dbReference type="PIRSF" id="PIRSF001434">
    <property type="entry name" value="CGS"/>
    <property type="match status" value="1"/>
</dbReference>
<dbReference type="PANTHER" id="PTHR11808">
    <property type="entry name" value="TRANS-SULFURATION ENZYME FAMILY MEMBER"/>
    <property type="match status" value="1"/>
</dbReference>
<dbReference type="Gene3D" id="3.40.640.10">
    <property type="entry name" value="Type I PLP-dependent aspartate aminotransferase-like (Major domain)"/>
    <property type="match status" value="1"/>
</dbReference>
<dbReference type="GO" id="GO:0030170">
    <property type="term" value="F:pyridoxal phosphate binding"/>
    <property type="evidence" value="ECO:0007669"/>
    <property type="project" value="InterPro"/>
</dbReference>
<feature type="modified residue" description="N6-(pyridoxal phosphate)lysine" evidence="3">
    <location>
        <position position="203"/>
    </location>
</feature>
<keyword evidence="2 3" id="KW-0663">Pyridoxal phosphate</keyword>
<evidence type="ECO:0000256" key="4">
    <source>
        <dbReference type="RuleBase" id="RU362118"/>
    </source>
</evidence>
<dbReference type="OrthoDB" id="9780685at2"/>
<dbReference type="InterPro" id="IPR015421">
    <property type="entry name" value="PyrdxlP-dep_Trfase_major"/>
</dbReference>
<dbReference type="EMBL" id="ASJR01000007">
    <property type="protein sequence ID" value="ERP32021.1"/>
    <property type="molecule type" value="Genomic_DNA"/>
</dbReference>
<dbReference type="InterPro" id="IPR015422">
    <property type="entry name" value="PyrdxlP-dep_Trfase_small"/>
</dbReference>
<dbReference type="PATRIC" id="fig|1313304.3.peg.958"/>
<dbReference type="Proteomes" id="UP000017148">
    <property type="component" value="Unassembled WGS sequence"/>
</dbReference>